<sequence length="132" mass="15517">MNKYPNYSSKKRDQFLHDFKDRGMMRWFGFYLSDHSLAIRKQKKQEHQILAQKHHLQMSFSEIAETISLALVHQSQVIIEKNDTEIKNGEMIDSAQIKGFIQGYSDDGLVVDEQEIPYQEIKYLTLYQGTKS</sequence>
<dbReference type="Proteomes" id="UP001321804">
    <property type="component" value="Chromosome"/>
</dbReference>
<accession>A0AAU9CVQ6</accession>
<dbReference type="EMBL" id="AP026801">
    <property type="protein sequence ID" value="BDR56466.1"/>
    <property type="molecule type" value="Genomic_DNA"/>
</dbReference>
<gene>
    <name evidence="1" type="ORF">KIMC2_10280</name>
</gene>
<dbReference type="AlphaFoldDB" id="A0AAU9CVQ6"/>
<keyword evidence="2" id="KW-1185">Reference proteome</keyword>
<evidence type="ECO:0000313" key="2">
    <source>
        <dbReference type="Proteomes" id="UP001321804"/>
    </source>
</evidence>
<dbReference type="RefSeq" id="WP_317698413.1">
    <property type="nucleotide sequence ID" value="NZ_AP026801.1"/>
</dbReference>
<evidence type="ECO:0000313" key="1">
    <source>
        <dbReference type="EMBL" id="BDR56466.1"/>
    </source>
</evidence>
<organism evidence="1 2">
    <name type="scientific">Xylocopilactobacillus apis</name>
    <dbReference type="NCBI Taxonomy" id="2932183"/>
    <lineage>
        <taxon>Bacteria</taxon>
        <taxon>Bacillati</taxon>
        <taxon>Bacillota</taxon>
        <taxon>Bacilli</taxon>
        <taxon>Lactobacillales</taxon>
        <taxon>Lactobacillaceae</taxon>
        <taxon>Xylocopilactobacillus</taxon>
    </lineage>
</organism>
<reference evidence="1 2" key="1">
    <citation type="journal article" date="2023" name="Microbiol. Spectr.">
        <title>Symbiosis of Carpenter Bees with Uncharacterized Lactic Acid Bacteria Showing NAD Auxotrophy.</title>
        <authorList>
            <person name="Kawasaki S."/>
            <person name="Ozawa K."/>
            <person name="Mori T."/>
            <person name="Yamamoto A."/>
            <person name="Ito M."/>
            <person name="Ohkuma M."/>
            <person name="Sakamoto M."/>
            <person name="Matsutani M."/>
        </authorList>
    </citation>
    <scope>NUCLEOTIDE SEQUENCE [LARGE SCALE GENOMIC DNA]</scope>
    <source>
        <strain evidence="1 2">KimC2</strain>
    </source>
</reference>
<name>A0AAU9CVQ6_9LACO</name>
<evidence type="ECO:0008006" key="3">
    <source>
        <dbReference type="Google" id="ProtNLM"/>
    </source>
</evidence>
<protein>
    <recommendedName>
        <fullName evidence="3">DNA-directed RNA polymerase beta subunit</fullName>
    </recommendedName>
</protein>
<dbReference type="KEGG" id="xak:KIMC2_10280"/>
<proteinExistence type="predicted"/>